<sequence length="126" mass="13800">MKNGVIIFWVIIIALIVAGIGASFFVRAAPSKLDPFAQCLKDNGAVFYGAFWCPHCQATKKMFGSAARLLPYVECSTPDGKSQLQICKDKGVQQYPTWTFANSTTTLTGERTLQELSQYSGCPLPQ</sequence>
<dbReference type="Gene3D" id="3.40.30.10">
    <property type="entry name" value="Glutaredoxin"/>
    <property type="match status" value="1"/>
</dbReference>
<evidence type="ECO:0000313" key="4">
    <source>
        <dbReference type="Proteomes" id="UP000176445"/>
    </source>
</evidence>
<proteinExistence type="predicted"/>
<dbReference type="PANTHER" id="PTHR34573">
    <property type="entry name" value="VKC DOMAIN-CONTAINING PROTEIN"/>
    <property type="match status" value="1"/>
</dbReference>
<keyword evidence="1" id="KW-1133">Transmembrane helix</keyword>
<dbReference type="InterPro" id="IPR036249">
    <property type="entry name" value="Thioredoxin-like_sf"/>
</dbReference>
<name>A0A1F6CKQ2_9BACT</name>
<evidence type="ECO:0000259" key="2">
    <source>
        <dbReference type="Pfam" id="PF00085"/>
    </source>
</evidence>
<dbReference type="EMBL" id="MFKW01000063">
    <property type="protein sequence ID" value="OGG49834.1"/>
    <property type="molecule type" value="Genomic_DNA"/>
</dbReference>
<dbReference type="CDD" id="cd02961">
    <property type="entry name" value="PDI_a_family"/>
    <property type="match status" value="1"/>
</dbReference>
<dbReference type="Pfam" id="PF00085">
    <property type="entry name" value="Thioredoxin"/>
    <property type="match status" value="1"/>
</dbReference>
<dbReference type="Proteomes" id="UP000176445">
    <property type="component" value="Unassembled WGS sequence"/>
</dbReference>
<dbReference type="PANTHER" id="PTHR34573:SF1">
    <property type="entry name" value="VITAMIN K EPOXIDE REDUCTASE DOMAIN-CONTAINING PROTEIN"/>
    <property type="match status" value="1"/>
</dbReference>
<dbReference type="SUPFAM" id="SSF52833">
    <property type="entry name" value="Thioredoxin-like"/>
    <property type="match status" value="1"/>
</dbReference>
<evidence type="ECO:0000313" key="3">
    <source>
        <dbReference type="EMBL" id="OGG49834.1"/>
    </source>
</evidence>
<evidence type="ECO:0000256" key="1">
    <source>
        <dbReference type="SAM" id="Phobius"/>
    </source>
</evidence>
<dbReference type="AlphaFoldDB" id="A0A1F6CKQ2"/>
<organism evidence="3 4">
    <name type="scientific">Candidatus Kaiserbacteria bacterium RIFCSPHIGHO2_01_FULL_54_36b</name>
    <dbReference type="NCBI Taxonomy" id="1798483"/>
    <lineage>
        <taxon>Bacteria</taxon>
        <taxon>Candidatus Kaiseribacteriota</taxon>
    </lineage>
</organism>
<protein>
    <recommendedName>
        <fullName evidence="2">Thioredoxin domain-containing protein</fullName>
    </recommendedName>
</protein>
<gene>
    <name evidence="3" type="ORF">A2704_02705</name>
</gene>
<keyword evidence="1" id="KW-0472">Membrane</keyword>
<comment type="caution">
    <text evidence="3">The sequence shown here is derived from an EMBL/GenBank/DDBJ whole genome shotgun (WGS) entry which is preliminary data.</text>
</comment>
<accession>A0A1F6CKQ2</accession>
<keyword evidence="1" id="KW-0812">Transmembrane</keyword>
<feature type="transmembrane region" description="Helical" evidence="1">
    <location>
        <begin position="6"/>
        <end position="26"/>
    </location>
</feature>
<feature type="domain" description="Thioredoxin" evidence="2">
    <location>
        <begin position="46"/>
        <end position="118"/>
    </location>
</feature>
<reference evidence="3 4" key="1">
    <citation type="journal article" date="2016" name="Nat. Commun.">
        <title>Thousands of microbial genomes shed light on interconnected biogeochemical processes in an aquifer system.</title>
        <authorList>
            <person name="Anantharaman K."/>
            <person name="Brown C.T."/>
            <person name="Hug L.A."/>
            <person name="Sharon I."/>
            <person name="Castelle C.J."/>
            <person name="Probst A.J."/>
            <person name="Thomas B.C."/>
            <person name="Singh A."/>
            <person name="Wilkins M.J."/>
            <person name="Karaoz U."/>
            <person name="Brodie E.L."/>
            <person name="Williams K.H."/>
            <person name="Hubbard S.S."/>
            <person name="Banfield J.F."/>
        </authorList>
    </citation>
    <scope>NUCLEOTIDE SEQUENCE [LARGE SCALE GENOMIC DNA]</scope>
</reference>
<dbReference type="InterPro" id="IPR013766">
    <property type="entry name" value="Thioredoxin_domain"/>
</dbReference>